<keyword evidence="2" id="KW-0820">tRNA-binding</keyword>
<dbReference type="CDD" id="cd00563">
    <property type="entry name" value="Dtyr_deacylase"/>
    <property type="match status" value="1"/>
</dbReference>
<dbReference type="RefSeq" id="WP_390199370.1">
    <property type="nucleotide sequence ID" value="NZ_JBHSDV010000003.1"/>
</dbReference>
<organism evidence="3 4">
    <name type="scientific">Gracilibacillus marinus</name>
    <dbReference type="NCBI Taxonomy" id="630535"/>
    <lineage>
        <taxon>Bacteria</taxon>
        <taxon>Bacillati</taxon>
        <taxon>Bacillota</taxon>
        <taxon>Bacilli</taxon>
        <taxon>Bacillales</taxon>
        <taxon>Bacillaceae</taxon>
        <taxon>Gracilibacillus</taxon>
    </lineage>
</organism>
<dbReference type="SUPFAM" id="SSF69500">
    <property type="entry name" value="DTD-like"/>
    <property type="match status" value="1"/>
</dbReference>
<dbReference type="Pfam" id="PF02580">
    <property type="entry name" value="Tyr_Deacylase"/>
    <property type="match status" value="1"/>
</dbReference>
<feature type="short sequence motif" description="Gly-cisPro motif, important for rejection of L-amino acids" evidence="2">
    <location>
        <begin position="137"/>
        <end position="138"/>
    </location>
</feature>
<comment type="catalytic activity">
    <reaction evidence="2">
        <text>glycyl-tRNA(Ala) + H2O = tRNA(Ala) + glycine + H(+)</text>
        <dbReference type="Rhea" id="RHEA:53744"/>
        <dbReference type="Rhea" id="RHEA-COMP:9657"/>
        <dbReference type="Rhea" id="RHEA-COMP:13640"/>
        <dbReference type="ChEBI" id="CHEBI:15377"/>
        <dbReference type="ChEBI" id="CHEBI:15378"/>
        <dbReference type="ChEBI" id="CHEBI:57305"/>
        <dbReference type="ChEBI" id="CHEBI:78442"/>
        <dbReference type="ChEBI" id="CHEBI:78522"/>
    </reaction>
</comment>
<dbReference type="Proteomes" id="UP001595880">
    <property type="component" value="Unassembled WGS sequence"/>
</dbReference>
<comment type="subunit">
    <text evidence="2">Homodimer.</text>
</comment>
<dbReference type="HAMAP" id="MF_00518">
    <property type="entry name" value="Deacylase_Dtd"/>
    <property type="match status" value="1"/>
</dbReference>
<protein>
    <recommendedName>
        <fullName evidence="2">D-aminoacyl-tRNA deacylase</fullName>
        <shortName evidence="2">DTD</shortName>
        <ecNumber evidence="2">3.1.1.96</ecNumber>
    </recommendedName>
    <alternativeName>
        <fullName evidence="2">Gly-tRNA(Ala) deacylase</fullName>
        <ecNumber evidence="2">3.1.1.-</ecNumber>
    </alternativeName>
</protein>
<evidence type="ECO:0000313" key="4">
    <source>
        <dbReference type="Proteomes" id="UP001595880"/>
    </source>
</evidence>
<comment type="function">
    <text evidence="2">An aminoacyl-tRNA editing enzyme that deacylates mischarged D-aminoacyl-tRNAs. Also deacylates mischarged glycyl-tRNA(Ala), protecting cells against glycine mischarging by AlaRS. Acts via tRNA-based rather than protein-based catalysis; rejects L-amino acids rather than detecting D-amino acids in the active site. By recycling D-aminoacyl-tRNA to D-amino acids and free tRNA molecules, this enzyme counteracts the toxicity associated with the formation of D-aminoacyl-tRNA entities in vivo and helps enforce protein L-homochirality.</text>
</comment>
<proteinExistence type="inferred from homology"/>
<comment type="domain">
    <text evidence="2">A Gly-cisPro motif from one monomer fits into the active site of the other monomer to allow specific chiral rejection of L-amino acids.</text>
</comment>
<reference evidence="4" key="1">
    <citation type="journal article" date="2019" name="Int. J. Syst. Evol. Microbiol.">
        <title>The Global Catalogue of Microorganisms (GCM) 10K type strain sequencing project: providing services to taxonomists for standard genome sequencing and annotation.</title>
        <authorList>
            <consortium name="The Broad Institute Genomics Platform"/>
            <consortium name="The Broad Institute Genome Sequencing Center for Infectious Disease"/>
            <person name="Wu L."/>
            <person name="Ma J."/>
        </authorList>
    </citation>
    <scope>NUCLEOTIDE SEQUENCE [LARGE SCALE GENOMIC DNA]</scope>
    <source>
        <strain evidence="4">KACC 14058</strain>
    </source>
</reference>
<comment type="similarity">
    <text evidence="1 2">Belongs to the DTD family.</text>
</comment>
<evidence type="ECO:0000256" key="1">
    <source>
        <dbReference type="ARBA" id="ARBA00009673"/>
    </source>
</evidence>
<gene>
    <name evidence="2 3" type="primary">dtd</name>
    <name evidence="3" type="ORF">ACFOZ1_11325</name>
</gene>
<evidence type="ECO:0000313" key="3">
    <source>
        <dbReference type="EMBL" id="MFC4388390.1"/>
    </source>
</evidence>
<keyword evidence="2 3" id="KW-0378">Hydrolase</keyword>
<comment type="subcellular location">
    <subcellularLocation>
        <location evidence="2">Cytoplasm</location>
    </subcellularLocation>
</comment>
<dbReference type="EC" id="3.1.1.-" evidence="2"/>
<dbReference type="InterPro" id="IPR003732">
    <property type="entry name" value="Daa-tRNA_deacyls_DTD"/>
</dbReference>
<comment type="caution">
    <text evidence="3">The sequence shown here is derived from an EMBL/GenBank/DDBJ whole genome shotgun (WGS) entry which is preliminary data.</text>
</comment>
<dbReference type="EC" id="3.1.1.96" evidence="2"/>
<accession>A0ABV8VZA9</accession>
<dbReference type="EMBL" id="JBHSDV010000003">
    <property type="protein sequence ID" value="MFC4388390.1"/>
    <property type="molecule type" value="Genomic_DNA"/>
</dbReference>
<comment type="catalytic activity">
    <reaction evidence="2">
        <text>a D-aminoacyl-tRNA + H2O = a tRNA + a D-alpha-amino acid + H(+)</text>
        <dbReference type="Rhea" id="RHEA:13953"/>
        <dbReference type="Rhea" id="RHEA-COMP:10123"/>
        <dbReference type="Rhea" id="RHEA-COMP:10124"/>
        <dbReference type="ChEBI" id="CHEBI:15377"/>
        <dbReference type="ChEBI" id="CHEBI:15378"/>
        <dbReference type="ChEBI" id="CHEBI:59871"/>
        <dbReference type="ChEBI" id="CHEBI:78442"/>
        <dbReference type="ChEBI" id="CHEBI:79333"/>
        <dbReference type="EC" id="3.1.1.96"/>
    </reaction>
</comment>
<dbReference type="InterPro" id="IPR023509">
    <property type="entry name" value="DTD-like_sf"/>
</dbReference>
<keyword evidence="4" id="KW-1185">Reference proteome</keyword>
<evidence type="ECO:0000256" key="2">
    <source>
        <dbReference type="HAMAP-Rule" id="MF_00518"/>
    </source>
</evidence>
<name>A0ABV8VZA9_9BACI</name>
<dbReference type="GO" id="GO:0051499">
    <property type="term" value="F:D-aminoacyl-tRNA deacylase activity"/>
    <property type="evidence" value="ECO:0007669"/>
    <property type="project" value="UniProtKB-EC"/>
</dbReference>
<sequence length="148" mass="16728">MRVVLQRVTKANVIVDNEVIGEIGDGYVALVGITHTDTEKEIEYIVNKIINLRVFEDEFGKMNFSLADRNASILSISQFTLYGDTRKGRRPNFMQAAKPDIAKERYQYFNQLLRQNGVHVETGSFGAMMDVHLTNNGPVTIILDSDDM</sequence>
<dbReference type="NCBIfam" id="TIGR00256">
    <property type="entry name" value="D-aminoacyl-tRNA deacylase"/>
    <property type="match status" value="1"/>
</dbReference>
<keyword evidence="2" id="KW-0963">Cytoplasm</keyword>
<dbReference type="PANTHER" id="PTHR10472:SF5">
    <property type="entry name" value="D-AMINOACYL-TRNA DEACYLASE 1"/>
    <property type="match status" value="1"/>
</dbReference>
<dbReference type="PANTHER" id="PTHR10472">
    <property type="entry name" value="D-TYROSYL-TRNA TYR DEACYLASE"/>
    <property type="match status" value="1"/>
</dbReference>
<dbReference type="Gene3D" id="3.50.80.10">
    <property type="entry name" value="D-tyrosyl-tRNA(Tyr) deacylase"/>
    <property type="match status" value="1"/>
</dbReference>
<keyword evidence="2" id="KW-0694">RNA-binding</keyword>